<dbReference type="RefSeq" id="WP_128229113.1">
    <property type="nucleotide sequence ID" value="NZ_SACR01000004.1"/>
</dbReference>
<comment type="caution">
    <text evidence="2">The sequence shown here is derived from an EMBL/GenBank/DDBJ whole genome shotgun (WGS) entry which is preliminary data.</text>
</comment>
<dbReference type="InterPro" id="IPR001753">
    <property type="entry name" value="Enoyl-CoA_hydra/iso"/>
</dbReference>
<proteinExistence type="predicted"/>
<gene>
    <name evidence="2" type="ORF">EOE66_12870</name>
</gene>
<dbReference type="Proteomes" id="UP000285575">
    <property type="component" value="Unassembled WGS sequence"/>
</dbReference>
<dbReference type="PANTHER" id="PTHR43459:SF1">
    <property type="entry name" value="EG:BACN32G11.4 PROTEIN"/>
    <property type="match status" value="1"/>
</dbReference>
<dbReference type="NCBIfam" id="NF005496">
    <property type="entry name" value="PRK07110.1"/>
    <property type="match status" value="1"/>
</dbReference>
<dbReference type="OrthoDB" id="9807606at2"/>
<dbReference type="GO" id="GO:0003824">
    <property type="term" value="F:catalytic activity"/>
    <property type="evidence" value="ECO:0007669"/>
    <property type="project" value="UniProtKB-ARBA"/>
</dbReference>
<sequence>MTTWWNSAEPGPDSSNAGGTGGHATLPVQQRALDEGVVELAMVDEAGQNGMSPAWVAAFVRALDHLAGDVQCKVVLLSGLPEAFCTGATRDALADLAAGRLAPTELLLGRRLMGLPMPVVAAAEGHAIGGGLALLMSADLTVLAEDSRYGANFMSLGITPGMGTTALLSAALGPALAHEMLYTGDLLRGRVLRGHPGFNAVLPRAEVRPRALALARALAEKPRDNLLRLKRVLTLPRRRAFEEASTLETLMHELSLRELKLDAWGTP</sequence>
<feature type="region of interest" description="Disordered" evidence="1">
    <location>
        <begin position="1"/>
        <end position="25"/>
    </location>
</feature>
<dbReference type="CDD" id="cd06558">
    <property type="entry name" value="crotonase-like"/>
    <property type="match status" value="1"/>
</dbReference>
<reference evidence="2 3" key="1">
    <citation type="submission" date="2019-01" db="EMBL/GenBank/DDBJ databases">
        <authorList>
            <person name="Chen W.-M."/>
        </authorList>
    </citation>
    <scope>NUCLEOTIDE SEQUENCE [LARGE SCALE GENOMIC DNA]</scope>
    <source>
        <strain evidence="2 3">KYPY4</strain>
    </source>
</reference>
<dbReference type="PANTHER" id="PTHR43459">
    <property type="entry name" value="ENOYL-COA HYDRATASE"/>
    <property type="match status" value="1"/>
</dbReference>
<dbReference type="EMBL" id="SACR01000004">
    <property type="protein sequence ID" value="RVU45049.1"/>
    <property type="molecule type" value="Genomic_DNA"/>
</dbReference>
<evidence type="ECO:0000313" key="3">
    <source>
        <dbReference type="Proteomes" id="UP000285575"/>
    </source>
</evidence>
<dbReference type="Pfam" id="PF00378">
    <property type="entry name" value="ECH_1"/>
    <property type="match status" value="1"/>
</dbReference>
<name>A0A437RE59_9BURK</name>
<keyword evidence="3" id="KW-1185">Reference proteome</keyword>
<evidence type="ECO:0000313" key="2">
    <source>
        <dbReference type="EMBL" id="RVU45049.1"/>
    </source>
</evidence>
<dbReference type="AlphaFoldDB" id="A0A437RE59"/>
<dbReference type="Gene3D" id="3.90.226.10">
    <property type="entry name" value="2-enoyl-CoA Hydratase, Chain A, domain 1"/>
    <property type="match status" value="1"/>
</dbReference>
<evidence type="ECO:0000256" key="1">
    <source>
        <dbReference type="SAM" id="MobiDB-lite"/>
    </source>
</evidence>
<dbReference type="InterPro" id="IPR029045">
    <property type="entry name" value="ClpP/crotonase-like_dom_sf"/>
</dbReference>
<dbReference type="SUPFAM" id="SSF52096">
    <property type="entry name" value="ClpP/crotonase"/>
    <property type="match status" value="1"/>
</dbReference>
<protein>
    <submittedName>
        <fullName evidence="2">Enoyl-CoA hydratase</fullName>
    </submittedName>
</protein>
<organism evidence="2 3">
    <name type="scientific">Rubrivivax rivuli</name>
    <dbReference type="NCBI Taxonomy" id="1862385"/>
    <lineage>
        <taxon>Bacteria</taxon>
        <taxon>Pseudomonadati</taxon>
        <taxon>Pseudomonadota</taxon>
        <taxon>Betaproteobacteria</taxon>
        <taxon>Burkholderiales</taxon>
        <taxon>Sphaerotilaceae</taxon>
        <taxon>Rubrivivax</taxon>
    </lineage>
</organism>
<accession>A0A437RE59</accession>